<reference evidence="2" key="1">
    <citation type="journal article" date="2019" name="Int. J. Syst. Evol. Microbiol.">
        <title>The Global Catalogue of Microorganisms (GCM) 10K type strain sequencing project: providing services to taxonomists for standard genome sequencing and annotation.</title>
        <authorList>
            <consortium name="The Broad Institute Genomics Platform"/>
            <consortium name="The Broad Institute Genome Sequencing Center for Infectious Disease"/>
            <person name="Wu L."/>
            <person name="Ma J."/>
        </authorList>
    </citation>
    <scope>NUCLEOTIDE SEQUENCE [LARGE SCALE GENOMIC DNA]</scope>
    <source>
        <strain evidence="2">JCM 18961</strain>
    </source>
</reference>
<proteinExistence type="predicted"/>
<gene>
    <name evidence="1" type="ORF">GCM10025782_22770</name>
</gene>
<sequence length="75" mass="7410">MRPMGVWGGAVRGAGPGAVPAGGLRVPRGLGGVGVVAEGVAVTRPTLLGLGVRAPLRDRRWPPGGPLVLTAVKAP</sequence>
<keyword evidence="2" id="KW-1185">Reference proteome</keyword>
<dbReference type="Proteomes" id="UP001500556">
    <property type="component" value="Unassembled WGS sequence"/>
</dbReference>
<dbReference type="EMBL" id="BAABLO010000011">
    <property type="protein sequence ID" value="GAA4724205.1"/>
    <property type="molecule type" value="Genomic_DNA"/>
</dbReference>
<protein>
    <submittedName>
        <fullName evidence="1">Uncharacterized protein</fullName>
    </submittedName>
</protein>
<organism evidence="1 2">
    <name type="scientific">Pedococcus ginsenosidimutans</name>
    <dbReference type="NCBI Taxonomy" id="490570"/>
    <lineage>
        <taxon>Bacteria</taxon>
        <taxon>Bacillati</taxon>
        <taxon>Actinomycetota</taxon>
        <taxon>Actinomycetes</taxon>
        <taxon>Micrococcales</taxon>
        <taxon>Intrasporangiaceae</taxon>
        <taxon>Pedococcus</taxon>
    </lineage>
</organism>
<accession>A0ABP8Y8N1</accession>
<evidence type="ECO:0000313" key="2">
    <source>
        <dbReference type="Proteomes" id="UP001500556"/>
    </source>
</evidence>
<evidence type="ECO:0000313" key="1">
    <source>
        <dbReference type="EMBL" id="GAA4724205.1"/>
    </source>
</evidence>
<comment type="caution">
    <text evidence="1">The sequence shown here is derived from an EMBL/GenBank/DDBJ whole genome shotgun (WGS) entry which is preliminary data.</text>
</comment>
<name>A0ABP8Y8N1_9MICO</name>